<feature type="compositionally biased region" description="Polar residues" evidence="1">
    <location>
        <begin position="67"/>
        <end position="84"/>
    </location>
</feature>
<comment type="caution">
    <text evidence="2">The sequence shown here is derived from an EMBL/GenBank/DDBJ whole genome shotgun (WGS) entry which is preliminary data.</text>
</comment>
<proteinExistence type="predicted"/>
<evidence type="ECO:0000313" key="2">
    <source>
        <dbReference type="EMBL" id="RSL61248.1"/>
    </source>
</evidence>
<feature type="region of interest" description="Disordered" evidence="1">
    <location>
        <begin position="67"/>
        <end position="91"/>
    </location>
</feature>
<dbReference type="AlphaFoldDB" id="A0A428Q7K4"/>
<sequence>MAYSPNRKSPSSRSSFSSNPILAGSFVNPVNGIVFAPVVHLCFLQSPSFGSSASLFQLISVQSFTPPNLPYQTRPTPPTTSLSEVPSPGIHQPTIGDILSLAL</sequence>
<gene>
    <name evidence="2" type="ORF">CEP54_006290</name>
</gene>
<evidence type="ECO:0000256" key="1">
    <source>
        <dbReference type="SAM" id="MobiDB-lite"/>
    </source>
</evidence>
<name>A0A428Q7K4_9HYPO</name>
<evidence type="ECO:0000313" key="3">
    <source>
        <dbReference type="Proteomes" id="UP000288168"/>
    </source>
</evidence>
<accession>A0A428Q7K4</accession>
<protein>
    <submittedName>
        <fullName evidence="2">Uncharacterized protein</fullName>
    </submittedName>
</protein>
<reference evidence="2 3" key="1">
    <citation type="submission" date="2017-06" db="EMBL/GenBank/DDBJ databases">
        <title>Comparative genomic analysis of Ambrosia Fusariam Clade fungi.</title>
        <authorList>
            <person name="Stajich J.E."/>
            <person name="Carrillo J."/>
            <person name="Kijimoto T."/>
            <person name="Eskalen A."/>
            <person name="O'Donnell K."/>
            <person name="Kasson M."/>
        </authorList>
    </citation>
    <scope>NUCLEOTIDE SEQUENCE [LARGE SCALE GENOMIC DNA]</scope>
    <source>
        <strain evidence="2 3">NRRL62584</strain>
    </source>
</reference>
<dbReference type="EMBL" id="NKCI01000052">
    <property type="protein sequence ID" value="RSL61248.1"/>
    <property type="molecule type" value="Genomic_DNA"/>
</dbReference>
<dbReference type="Proteomes" id="UP000288168">
    <property type="component" value="Unassembled WGS sequence"/>
</dbReference>
<keyword evidence="3" id="KW-1185">Reference proteome</keyword>
<organism evidence="2 3">
    <name type="scientific">Fusarium duplospermum</name>
    <dbReference type="NCBI Taxonomy" id="1325734"/>
    <lineage>
        <taxon>Eukaryota</taxon>
        <taxon>Fungi</taxon>
        <taxon>Dikarya</taxon>
        <taxon>Ascomycota</taxon>
        <taxon>Pezizomycotina</taxon>
        <taxon>Sordariomycetes</taxon>
        <taxon>Hypocreomycetidae</taxon>
        <taxon>Hypocreales</taxon>
        <taxon>Nectriaceae</taxon>
        <taxon>Fusarium</taxon>
        <taxon>Fusarium solani species complex</taxon>
    </lineage>
</organism>